<dbReference type="InParanoid" id="A0A1Q3BET9"/>
<evidence type="ECO:0000313" key="4">
    <source>
        <dbReference type="Proteomes" id="UP000187406"/>
    </source>
</evidence>
<dbReference type="Pfam" id="PF14111">
    <property type="entry name" value="DUF4283"/>
    <property type="match status" value="1"/>
</dbReference>
<feature type="compositionally biased region" description="Basic residues" evidence="1">
    <location>
        <begin position="274"/>
        <end position="283"/>
    </location>
</feature>
<organism evidence="3 4">
    <name type="scientific">Cephalotus follicularis</name>
    <name type="common">Albany pitcher plant</name>
    <dbReference type="NCBI Taxonomy" id="3775"/>
    <lineage>
        <taxon>Eukaryota</taxon>
        <taxon>Viridiplantae</taxon>
        <taxon>Streptophyta</taxon>
        <taxon>Embryophyta</taxon>
        <taxon>Tracheophyta</taxon>
        <taxon>Spermatophyta</taxon>
        <taxon>Magnoliopsida</taxon>
        <taxon>eudicotyledons</taxon>
        <taxon>Gunneridae</taxon>
        <taxon>Pentapetalae</taxon>
        <taxon>rosids</taxon>
        <taxon>fabids</taxon>
        <taxon>Oxalidales</taxon>
        <taxon>Cephalotaceae</taxon>
        <taxon>Cephalotus</taxon>
    </lineage>
</organism>
<dbReference type="OrthoDB" id="1939300at2759"/>
<dbReference type="InterPro" id="IPR040256">
    <property type="entry name" value="At4g02000-like"/>
</dbReference>
<feature type="compositionally biased region" description="Polar residues" evidence="1">
    <location>
        <begin position="255"/>
        <end position="266"/>
    </location>
</feature>
<reference evidence="4" key="1">
    <citation type="submission" date="2016-04" db="EMBL/GenBank/DDBJ databases">
        <title>Cephalotus genome sequencing.</title>
        <authorList>
            <person name="Fukushima K."/>
            <person name="Hasebe M."/>
            <person name="Fang X."/>
        </authorList>
    </citation>
    <scope>NUCLEOTIDE SEQUENCE [LARGE SCALE GENOMIC DNA]</scope>
    <source>
        <strain evidence="4">cv. St1</strain>
    </source>
</reference>
<keyword evidence="4" id="KW-1185">Reference proteome</keyword>
<evidence type="ECO:0000256" key="1">
    <source>
        <dbReference type="SAM" id="MobiDB-lite"/>
    </source>
</evidence>
<dbReference type="PANTHER" id="PTHR31286:SF165">
    <property type="entry name" value="DUF4283 DOMAIN-CONTAINING PROTEIN"/>
    <property type="match status" value="1"/>
</dbReference>
<dbReference type="Proteomes" id="UP000187406">
    <property type="component" value="Unassembled WGS sequence"/>
</dbReference>
<dbReference type="EMBL" id="BDDD01000479">
    <property type="protein sequence ID" value="GAV66435.1"/>
    <property type="molecule type" value="Genomic_DNA"/>
</dbReference>
<name>A0A1Q3BET9_CEPFO</name>
<protein>
    <submittedName>
        <fullName evidence="3">DUF4283 domain-containing protein</fullName>
    </submittedName>
</protein>
<gene>
    <name evidence="3" type="ORF">CFOL_v3_09945</name>
</gene>
<sequence>RKWGKLGRFTIHIMGNGVFIVMFEHGQARDWVLDNGPWDVWGYHLALRKWSVGMSLTLEDCKTISVWVKLQRVPLQYWTKTGLSYIASVLGKPLYMDACMTNRYALSFSQVCIEMAASSSFPDNITLELEDGSTTGIGVEYPWRPPSCLLCKVFDHANKNCPKVVRREWMPKPEVLVQRKPNDAVGWITVKRKGNREEQALVTTSQEELTPEPQDSGKGLEGQAPTTPVTAQVRSSTSQDKGAFGLAREEDEGNRPTTIRTDTTRALQVGSSSGRKKKEKKGHGGLGVAGLRSSK</sequence>
<dbReference type="AlphaFoldDB" id="A0A1Q3BET9"/>
<evidence type="ECO:0000313" key="3">
    <source>
        <dbReference type="EMBL" id="GAV66435.1"/>
    </source>
</evidence>
<accession>A0A1Q3BET9</accession>
<comment type="caution">
    <text evidence="3">The sequence shown here is derived from an EMBL/GenBank/DDBJ whole genome shotgun (WGS) entry which is preliminary data.</text>
</comment>
<evidence type="ECO:0000259" key="2">
    <source>
        <dbReference type="Pfam" id="PF14111"/>
    </source>
</evidence>
<feature type="region of interest" description="Disordered" evidence="1">
    <location>
        <begin position="197"/>
        <end position="295"/>
    </location>
</feature>
<proteinExistence type="predicted"/>
<dbReference type="InterPro" id="IPR025558">
    <property type="entry name" value="DUF4283"/>
</dbReference>
<dbReference type="PANTHER" id="PTHR31286">
    <property type="entry name" value="GLYCINE-RICH CELL WALL STRUCTURAL PROTEIN 1.8-LIKE"/>
    <property type="match status" value="1"/>
</dbReference>
<feature type="domain" description="DUF4283" evidence="2">
    <location>
        <begin position="1"/>
        <end position="54"/>
    </location>
</feature>
<feature type="compositionally biased region" description="Polar residues" evidence="1">
    <location>
        <begin position="224"/>
        <end position="240"/>
    </location>
</feature>
<feature type="non-terminal residue" evidence="3">
    <location>
        <position position="1"/>
    </location>
</feature>